<keyword evidence="2" id="KW-0418">Kinase</keyword>
<dbReference type="InterPro" id="IPR029056">
    <property type="entry name" value="Ribokinase-like"/>
</dbReference>
<dbReference type="AlphaFoldDB" id="A0A1H0GTF8"/>
<dbReference type="PANTHER" id="PTHR42774:SF3">
    <property type="entry name" value="KETOHEXOKINASE"/>
    <property type="match status" value="1"/>
</dbReference>
<evidence type="ECO:0000259" key="1">
    <source>
        <dbReference type="Pfam" id="PF00294"/>
    </source>
</evidence>
<proteinExistence type="predicted"/>
<dbReference type="RefSeq" id="WP_242871775.1">
    <property type="nucleotide sequence ID" value="NZ_FNID01000055.1"/>
</dbReference>
<feature type="domain" description="Carbohydrate kinase PfkB" evidence="1">
    <location>
        <begin position="39"/>
        <end position="279"/>
    </location>
</feature>
<dbReference type="EMBL" id="FNID01000055">
    <property type="protein sequence ID" value="SDO10139.1"/>
    <property type="molecule type" value="Genomic_DNA"/>
</dbReference>
<dbReference type="InterPro" id="IPR011611">
    <property type="entry name" value="PfkB_dom"/>
</dbReference>
<accession>A0A1H0GTF8</accession>
<organism evidence="2 3">
    <name type="scientific">Acetanaerobacterium elongatum</name>
    <dbReference type="NCBI Taxonomy" id="258515"/>
    <lineage>
        <taxon>Bacteria</taxon>
        <taxon>Bacillati</taxon>
        <taxon>Bacillota</taxon>
        <taxon>Clostridia</taxon>
        <taxon>Eubacteriales</taxon>
        <taxon>Oscillospiraceae</taxon>
        <taxon>Acetanaerobacterium</taxon>
    </lineage>
</organism>
<dbReference type="GO" id="GO:0016301">
    <property type="term" value="F:kinase activity"/>
    <property type="evidence" value="ECO:0007669"/>
    <property type="project" value="UniProtKB-KW"/>
</dbReference>
<evidence type="ECO:0000313" key="3">
    <source>
        <dbReference type="Proteomes" id="UP000199182"/>
    </source>
</evidence>
<dbReference type="Gene3D" id="3.40.1190.20">
    <property type="match status" value="1"/>
</dbReference>
<dbReference type="PANTHER" id="PTHR42774">
    <property type="entry name" value="PHOSPHOTRANSFERASE SYSTEM TRANSPORT PROTEIN"/>
    <property type="match status" value="1"/>
</dbReference>
<name>A0A1H0GTF8_9FIRM</name>
<sequence>MSYDIYLYGMILQSTAFLLKDTYPVADTYGEISKKYRLTGGETGTAATVLASLGCTIKMDGNYLGRNTKDLIQRFYAERGVDISRMTYDESFEGLEDYILIDQNTRTCFGTFNEYFTNGLKRWNLPMLEDILKAKAVGIDPFIEEGALLGSRLCVQAGVPYVTIDCRYNSELSQNAAINALSNEFISSTYKDADRVELLKAYAEHSKGLIIFTHGGKDLMYMRRGGEVKYMPAFKAEVVSTLGAGDTFKAGCVYALYKGMSDEDTVRFAAATAASAVEHFPIPLDPPTLERIHRFID</sequence>
<keyword evidence="2" id="KW-0808">Transferase</keyword>
<dbReference type="STRING" id="258515.SAMN05192585_1558"/>
<dbReference type="Pfam" id="PF00294">
    <property type="entry name" value="PfkB"/>
    <property type="match status" value="1"/>
</dbReference>
<protein>
    <submittedName>
        <fullName evidence="2">Sugar or nucleoside kinase, ribokinase family</fullName>
    </submittedName>
</protein>
<dbReference type="Proteomes" id="UP000199182">
    <property type="component" value="Unassembled WGS sequence"/>
</dbReference>
<gene>
    <name evidence="2" type="ORF">SAMN05192585_1558</name>
</gene>
<evidence type="ECO:0000313" key="2">
    <source>
        <dbReference type="EMBL" id="SDO10139.1"/>
    </source>
</evidence>
<dbReference type="SUPFAM" id="SSF53613">
    <property type="entry name" value="Ribokinase-like"/>
    <property type="match status" value="1"/>
</dbReference>
<reference evidence="2 3" key="1">
    <citation type="submission" date="2016-10" db="EMBL/GenBank/DDBJ databases">
        <authorList>
            <person name="de Groot N.N."/>
        </authorList>
    </citation>
    <scope>NUCLEOTIDE SEQUENCE [LARGE SCALE GENOMIC DNA]</scope>
    <source>
        <strain evidence="2 3">CGMCC 1.5012</strain>
    </source>
</reference>
<dbReference type="InterPro" id="IPR052562">
    <property type="entry name" value="Ketohexokinase-related"/>
</dbReference>
<keyword evidence="3" id="KW-1185">Reference proteome</keyword>